<reference evidence="3 4" key="1">
    <citation type="journal article" date="2013" name="ISME J.">
        <title>A metabolic model for members of the genus Tetrasphaera involved in enhanced biological phosphorus removal.</title>
        <authorList>
            <person name="Kristiansen R."/>
            <person name="Nguyen H.T.T."/>
            <person name="Saunders A.M."/>
            <person name="Nielsen J.L."/>
            <person name="Wimmer R."/>
            <person name="Le V.Q."/>
            <person name="McIlroy S.J."/>
            <person name="Petrovski S."/>
            <person name="Seviour R.J."/>
            <person name="Calteau A."/>
            <person name="Nielsen K.L."/>
            <person name="Nielsen P.H."/>
        </authorList>
    </citation>
    <scope>NUCLEOTIDE SEQUENCE [LARGE SCALE GENOMIC DNA]</scope>
    <source>
        <strain evidence="3 4">T1-X7</strain>
    </source>
</reference>
<keyword evidence="4" id="KW-1185">Reference proteome</keyword>
<sequence>MTTATTPNRAERRHPREAHLLDRDSLLGIMIGDGSGYYAGHPMATRLYRLNLVDVFRNRARMRSGSLLGRDVVTGRLQVRLDAGWLTLLLATVRLLLTERGCGHFGLPYSPRHGFVALLRCISRAVRDPGSELAELADNIAWDEHIEAADAWTRGVYALACRERQLDHLRDELNLLNLALRRRQADEDRHERRTCEAEQLARERHSSGPPPLWLRKFVDAAQTHAPPALAWGAHAA</sequence>
<protein>
    <submittedName>
        <fullName evidence="3">Uncharacterized protein</fullName>
    </submittedName>
</protein>
<gene>
    <name evidence="3" type="ORF">BN12_2200002</name>
</gene>
<dbReference type="STRING" id="1194083.BN12_2200002"/>
<dbReference type="AlphaFoldDB" id="A0A077LVP9"/>
<dbReference type="Proteomes" id="UP000035721">
    <property type="component" value="Unassembled WGS sequence"/>
</dbReference>
<evidence type="ECO:0000256" key="1">
    <source>
        <dbReference type="SAM" id="Coils"/>
    </source>
</evidence>
<evidence type="ECO:0000313" key="4">
    <source>
        <dbReference type="Proteomes" id="UP000035721"/>
    </source>
</evidence>
<comment type="caution">
    <text evidence="3">The sequence shown here is derived from an EMBL/GenBank/DDBJ whole genome shotgun (WGS) entry which is preliminary data.</text>
</comment>
<accession>A0A077LVP9</accession>
<feature type="region of interest" description="Disordered" evidence="2">
    <location>
        <begin position="188"/>
        <end position="208"/>
    </location>
</feature>
<dbReference type="RefSeq" id="WP_048554664.1">
    <property type="nucleotide sequence ID" value="NZ_HF570958.1"/>
</dbReference>
<name>A0A077LVP9_9MICO</name>
<dbReference type="EMBL" id="CAJB01000136">
    <property type="protein sequence ID" value="CCH77761.1"/>
    <property type="molecule type" value="Genomic_DNA"/>
</dbReference>
<evidence type="ECO:0000313" key="3">
    <source>
        <dbReference type="EMBL" id="CCH77761.1"/>
    </source>
</evidence>
<keyword evidence="1" id="KW-0175">Coiled coil</keyword>
<proteinExistence type="predicted"/>
<feature type="coiled-coil region" evidence="1">
    <location>
        <begin position="159"/>
        <end position="186"/>
    </location>
</feature>
<feature type="compositionally biased region" description="Basic and acidic residues" evidence="2">
    <location>
        <begin position="188"/>
        <end position="206"/>
    </location>
</feature>
<evidence type="ECO:0000256" key="2">
    <source>
        <dbReference type="SAM" id="MobiDB-lite"/>
    </source>
</evidence>
<organism evidence="3 4">
    <name type="scientific">Nostocoides japonicum T1-X7</name>
    <dbReference type="NCBI Taxonomy" id="1194083"/>
    <lineage>
        <taxon>Bacteria</taxon>
        <taxon>Bacillati</taxon>
        <taxon>Actinomycetota</taxon>
        <taxon>Actinomycetes</taxon>
        <taxon>Micrococcales</taxon>
        <taxon>Intrasporangiaceae</taxon>
        <taxon>Nostocoides</taxon>
    </lineage>
</organism>